<reference evidence="2" key="1">
    <citation type="journal article" date="2014" name="Front. Microbiol.">
        <title>High frequency of phylogenetically diverse reductive dehalogenase-homologous genes in deep subseafloor sedimentary metagenomes.</title>
        <authorList>
            <person name="Kawai M."/>
            <person name="Futagami T."/>
            <person name="Toyoda A."/>
            <person name="Takaki Y."/>
            <person name="Nishi S."/>
            <person name="Hori S."/>
            <person name="Arai W."/>
            <person name="Tsubouchi T."/>
            <person name="Morono Y."/>
            <person name="Uchiyama I."/>
            <person name="Ito T."/>
            <person name="Fujiyama A."/>
            <person name="Inagaki F."/>
            <person name="Takami H."/>
        </authorList>
    </citation>
    <scope>NUCLEOTIDE SEQUENCE</scope>
    <source>
        <strain evidence="2">Expedition CK06-06</strain>
    </source>
</reference>
<gene>
    <name evidence="2" type="ORF">S01H1_19580</name>
</gene>
<dbReference type="EMBL" id="BARS01010591">
    <property type="protein sequence ID" value="GAF95281.1"/>
    <property type="molecule type" value="Genomic_DNA"/>
</dbReference>
<dbReference type="Gene3D" id="3.40.50.410">
    <property type="entry name" value="von Willebrand factor, type A domain"/>
    <property type="match status" value="1"/>
</dbReference>
<organism evidence="2">
    <name type="scientific">marine sediment metagenome</name>
    <dbReference type="NCBI Taxonomy" id="412755"/>
    <lineage>
        <taxon>unclassified sequences</taxon>
        <taxon>metagenomes</taxon>
        <taxon>ecological metagenomes</taxon>
    </lineage>
</organism>
<dbReference type="AlphaFoldDB" id="X0U7G3"/>
<proteinExistence type="predicted"/>
<feature type="non-terminal residue" evidence="2">
    <location>
        <position position="302"/>
    </location>
</feature>
<dbReference type="InterPro" id="IPR019734">
    <property type="entry name" value="TPR_rpt"/>
</dbReference>
<feature type="non-terminal residue" evidence="2">
    <location>
        <position position="1"/>
    </location>
</feature>
<feature type="region of interest" description="Disordered" evidence="1">
    <location>
        <begin position="263"/>
        <end position="302"/>
    </location>
</feature>
<feature type="compositionally biased region" description="Acidic residues" evidence="1">
    <location>
        <begin position="291"/>
        <end position="302"/>
    </location>
</feature>
<accession>X0U7G3</accession>
<sequence>DSVRAKLVAEPQNHSRSIVYIGDGASIDAMKDEQRFGAIVDALRADRIAVHSIAIGPANNVELMAVLANQTGGVVGVVGDSENTKPESVGRLVGSSAVMSPVWLDDATLISGMTSVQQDRLPPLRLDRDTILLGTLTKESSDGSLKFSGVTSGSAVSIVADGMMEQSHPDFGFLAGLVKQASDNHGLTLPTAGSAMLRETARVLSAKSEELVKAGNLALQQGNRRGAKAVIEKALEADPNNADAVTLERITGNRLVVQNESDNLDDLFSEGSGDEDPFGGTEADSAPVAEDPLELGDTDTAD</sequence>
<dbReference type="SUPFAM" id="SSF53300">
    <property type="entry name" value="vWA-like"/>
    <property type="match status" value="1"/>
</dbReference>
<dbReference type="PROSITE" id="PS50005">
    <property type="entry name" value="TPR"/>
    <property type="match status" value="1"/>
</dbReference>
<evidence type="ECO:0000313" key="2">
    <source>
        <dbReference type="EMBL" id="GAF95281.1"/>
    </source>
</evidence>
<protein>
    <submittedName>
        <fullName evidence="2">Uncharacterized protein</fullName>
    </submittedName>
</protein>
<name>X0U7G3_9ZZZZ</name>
<evidence type="ECO:0000256" key="1">
    <source>
        <dbReference type="SAM" id="MobiDB-lite"/>
    </source>
</evidence>
<feature type="compositionally biased region" description="Acidic residues" evidence="1">
    <location>
        <begin position="263"/>
        <end position="277"/>
    </location>
</feature>
<comment type="caution">
    <text evidence="2">The sequence shown here is derived from an EMBL/GenBank/DDBJ whole genome shotgun (WGS) entry which is preliminary data.</text>
</comment>
<dbReference type="InterPro" id="IPR036465">
    <property type="entry name" value="vWFA_dom_sf"/>
</dbReference>